<evidence type="ECO:0000313" key="2">
    <source>
        <dbReference type="Proteomes" id="UP000008820"/>
    </source>
</evidence>
<protein>
    <submittedName>
        <fullName evidence="1">Uncharacterized protein</fullName>
    </submittedName>
</protein>
<gene>
    <name evidence="1" type="primary">110675666</name>
</gene>
<evidence type="ECO:0000313" key="1">
    <source>
        <dbReference type="EnsemblMetazoa" id="AAEL023507-PA"/>
    </source>
</evidence>
<dbReference type="Proteomes" id="UP000008820">
    <property type="component" value="Chromosome 1"/>
</dbReference>
<name>A0A6I8U1B7_AEDAE</name>
<dbReference type="OrthoDB" id="10400406at2759"/>
<organism evidence="1 2">
    <name type="scientific">Aedes aegypti</name>
    <name type="common">Yellowfever mosquito</name>
    <name type="synonym">Culex aegypti</name>
    <dbReference type="NCBI Taxonomy" id="7159"/>
    <lineage>
        <taxon>Eukaryota</taxon>
        <taxon>Metazoa</taxon>
        <taxon>Ecdysozoa</taxon>
        <taxon>Arthropoda</taxon>
        <taxon>Hexapoda</taxon>
        <taxon>Insecta</taxon>
        <taxon>Pterygota</taxon>
        <taxon>Neoptera</taxon>
        <taxon>Endopterygota</taxon>
        <taxon>Diptera</taxon>
        <taxon>Nematocera</taxon>
        <taxon>Culicoidea</taxon>
        <taxon>Culicidae</taxon>
        <taxon>Culicinae</taxon>
        <taxon>Aedini</taxon>
        <taxon>Aedes</taxon>
        <taxon>Stegomyia</taxon>
    </lineage>
</organism>
<dbReference type="AlphaFoldDB" id="A0A6I8U1B7"/>
<sequence length="166" mass="19447">MDPIKFLKHSWQMFVAQEEVGPWEHIWRRIRFFFDTDENFRFETLMYGATLVIIALMGIVLSWECVRRYRRRNNIDPQTAAEVLVQLKSNRENLKEIVNLLARRSENFQSSPPVRPSEVPELMLEQQEVDGQAVDGPAQCKIPVNKKLNLTPGRKWAPKKVRSTPN</sequence>
<dbReference type="EnsemblMetazoa" id="AAEL023507-RA">
    <property type="protein sequence ID" value="AAEL023507-PA"/>
    <property type="gene ID" value="AAEL023507"/>
</dbReference>
<proteinExistence type="predicted"/>
<keyword evidence="2" id="KW-1185">Reference proteome</keyword>
<reference evidence="1" key="2">
    <citation type="submission" date="2020-05" db="UniProtKB">
        <authorList>
            <consortium name="EnsemblMetazoa"/>
        </authorList>
    </citation>
    <scope>IDENTIFICATION</scope>
    <source>
        <strain evidence="1">LVP_AGWG</strain>
    </source>
</reference>
<dbReference type="InParanoid" id="A0A6I8U1B7"/>
<reference evidence="1 2" key="1">
    <citation type="submission" date="2017-06" db="EMBL/GenBank/DDBJ databases">
        <title>Aedes aegypti genome working group (AGWG) sequencing and assembly.</title>
        <authorList>
            <consortium name="Aedes aegypti Genome Working Group (AGWG)"/>
            <person name="Matthews B.J."/>
        </authorList>
    </citation>
    <scope>NUCLEOTIDE SEQUENCE [LARGE SCALE GENOMIC DNA]</scope>
    <source>
        <strain evidence="1 2">LVP_AGWG</strain>
    </source>
</reference>
<accession>A0A6I8U1B7</accession>